<comment type="function">
    <text evidence="8">Ligates lysine onto the cytidine present at position 34 of the AUA codon-specific tRNA(Ile) that contains the anticodon CAU, in an ATP-dependent manner. Cytidine is converted to lysidine, thus changing the amino acid specificity of the tRNA from methionine to isoleucine.</text>
</comment>
<name>A0A1T4VBP8_9FIRM</name>
<comment type="similarity">
    <text evidence="8">Belongs to the tRNA(Ile)-lysidine synthase family.</text>
</comment>
<dbReference type="SUPFAM" id="SSF56037">
    <property type="entry name" value="PheT/TilS domain"/>
    <property type="match status" value="1"/>
</dbReference>
<comment type="domain">
    <text evidence="8">The N-terminal region contains the highly conserved SGGXDS motif, predicted to be a P-loop motif involved in ATP binding.</text>
</comment>
<evidence type="ECO:0000256" key="7">
    <source>
        <dbReference type="ARBA" id="ARBA00048539"/>
    </source>
</evidence>
<dbReference type="InterPro" id="IPR012094">
    <property type="entry name" value="tRNA_Ile_lys_synt"/>
</dbReference>
<dbReference type="STRING" id="39495.SAMN02745111_00604"/>
<dbReference type="PANTHER" id="PTHR43033:SF1">
    <property type="entry name" value="TRNA(ILE)-LYSIDINE SYNTHASE-RELATED"/>
    <property type="match status" value="1"/>
</dbReference>
<keyword evidence="5 8" id="KW-0547">Nucleotide-binding</keyword>
<dbReference type="Pfam" id="PF01171">
    <property type="entry name" value="ATP_bind_3"/>
    <property type="match status" value="1"/>
</dbReference>
<evidence type="ECO:0000256" key="8">
    <source>
        <dbReference type="HAMAP-Rule" id="MF_01161"/>
    </source>
</evidence>
<dbReference type="GO" id="GO:0005737">
    <property type="term" value="C:cytoplasm"/>
    <property type="evidence" value="ECO:0007669"/>
    <property type="project" value="UniProtKB-SubCell"/>
</dbReference>
<dbReference type="Proteomes" id="UP000190814">
    <property type="component" value="Unassembled WGS sequence"/>
</dbReference>
<dbReference type="InterPro" id="IPR011063">
    <property type="entry name" value="TilS/TtcA_N"/>
</dbReference>
<feature type="binding site" evidence="8">
    <location>
        <begin position="31"/>
        <end position="36"/>
    </location>
    <ligand>
        <name>ATP</name>
        <dbReference type="ChEBI" id="CHEBI:30616"/>
    </ligand>
</feature>
<dbReference type="HAMAP" id="MF_01161">
    <property type="entry name" value="tRNA_Ile_lys_synt"/>
    <property type="match status" value="1"/>
</dbReference>
<dbReference type="Pfam" id="PF11734">
    <property type="entry name" value="TilS_C"/>
    <property type="match status" value="1"/>
</dbReference>
<dbReference type="NCBIfam" id="TIGR02432">
    <property type="entry name" value="lysidine_TilS_N"/>
    <property type="match status" value="1"/>
</dbReference>
<evidence type="ECO:0000256" key="5">
    <source>
        <dbReference type="ARBA" id="ARBA00022741"/>
    </source>
</evidence>
<dbReference type="SUPFAM" id="SSF52402">
    <property type="entry name" value="Adenine nucleotide alpha hydrolases-like"/>
    <property type="match status" value="1"/>
</dbReference>
<keyword evidence="4 8" id="KW-0819">tRNA processing</keyword>
<evidence type="ECO:0000256" key="1">
    <source>
        <dbReference type="ARBA" id="ARBA00004496"/>
    </source>
</evidence>
<dbReference type="SUPFAM" id="SSF82829">
    <property type="entry name" value="MesJ substrate recognition domain-like"/>
    <property type="match status" value="1"/>
</dbReference>
<dbReference type="EMBL" id="FUXZ01000004">
    <property type="protein sequence ID" value="SKA62399.1"/>
    <property type="molecule type" value="Genomic_DNA"/>
</dbReference>
<evidence type="ECO:0000313" key="10">
    <source>
        <dbReference type="EMBL" id="SKA62399.1"/>
    </source>
</evidence>
<reference evidence="10 11" key="1">
    <citation type="submission" date="2017-02" db="EMBL/GenBank/DDBJ databases">
        <authorList>
            <person name="Peterson S.W."/>
        </authorList>
    </citation>
    <scope>NUCLEOTIDE SEQUENCE [LARGE SCALE GENOMIC DNA]</scope>
    <source>
        <strain evidence="10 11">ATCC 35992</strain>
    </source>
</reference>
<proteinExistence type="inferred from homology"/>
<dbReference type="EC" id="6.3.4.19" evidence="8"/>
<protein>
    <recommendedName>
        <fullName evidence="8">tRNA(Ile)-lysidine synthase</fullName>
        <ecNumber evidence="8">6.3.4.19</ecNumber>
    </recommendedName>
    <alternativeName>
        <fullName evidence="8">tRNA(Ile)-2-lysyl-cytidine synthase</fullName>
    </alternativeName>
    <alternativeName>
        <fullName evidence="8">tRNA(Ile)-lysidine synthetase</fullName>
    </alternativeName>
</protein>
<accession>A0A1T4VBP8</accession>
<dbReference type="InterPro" id="IPR014729">
    <property type="entry name" value="Rossmann-like_a/b/a_fold"/>
</dbReference>
<evidence type="ECO:0000256" key="3">
    <source>
        <dbReference type="ARBA" id="ARBA00022598"/>
    </source>
</evidence>
<keyword evidence="6 8" id="KW-0067">ATP-binding</keyword>
<dbReference type="AlphaFoldDB" id="A0A1T4VBP8"/>
<evidence type="ECO:0000313" key="11">
    <source>
        <dbReference type="Proteomes" id="UP000190814"/>
    </source>
</evidence>
<organism evidence="10 11">
    <name type="scientific">Eubacterium uniforme</name>
    <dbReference type="NCBI Taxonomy" id="39495"/>
    <lineage>
        <taxon>Bacteria</taxon>
        <taxon>Bacillati</taxon>
        <taxon>Bacillota</taxon>
        <taxon>Clostridia</taxon>
        <taxon>Eubacteriales</taxon>
        <taxon>Eubacteriaceae</taxon>
        <taxon>Eubacterium</taxon>
    </lineage>
</organism>
<keyword evidence="11" id="KW-1185">Reference proteome</keyword>
<evidence type="ECO:0000256" key="4">
    <source>
        <dbReference type="ARBA" id="ARBA00022694"/>
    </source>
</evidence>
<dbReference type="Gene3D" id="3.40.50.620">
    <property type="entry name" value="HUPs"/>
    <property type="match status" value="1"/>
</dbReference>
<dbReference type="RefSeq" id="WP_078765498.1">
    <property type="nucleotide sequence ID" value="NZ_FUXZ01000004.1"/>
</dbReference>
<dbReference type="InterPro" id="IPR012795">
    <property type="entry name" value="tRNA_Ile_lys_synt_N"/>
</dbReference>
<feature type="domain" description="Lysidine-tRNA(Ile) synthetase C-terminal" evidence="9">
    <location>
        <begin position="403"/>
        <end position="475"/>
    </location>
</feature>
<dbReference type="SMART" id="SM00977">
    <property type="entry name" value="TilS_C"/>
    <property type="match status" value="1"/>
</dbReference>
<dbReference type="NCBIfam" id="TIGR02433">
    <property type="entry name" value="lysidine_TilS_C"/>
    <property type="match status" value="1"/>
</dbReference>
<dbReference type="OrthoDB" id="9807403at2"/>
<dbReference type="InterPro" id="IPR012796">
    <property type="entry name" value="Lysidine-tRNA-synth_C"/>
</dbReference>
<evidence type="ECO:0000259" key="9">
    <source>
        <dbReference type="SMART" id="SM00977"/>
    </source>
</evidence>
<dbReference type="CDD" id="cd01992">
    <property type="entry name" value="TilS_N"/>
    <property type="match status" value="1"/>
</dbReference>
<dbReference type="PANTHER" id="PTHR43033">
    <property type="entry name" value="TRNA(ILE)-LYSIDINE SYNTHASE-RELATED"/>
    <property type="match status" value="1"/>
</dbReference>
<dbReference type="GO" id="GO:0032267">
    <property type="term" value="F:tRNA(Ile)-lysidine synthase activity"/>
    <property type="evidence" value="ECO:0007669"/>
    <property type="project" value="UniProtKB-EC"/>
</dbReference>
<comment type="subcellular location">
    <subcellularLocation>
        <location evidence="1 8">Cytoplasm</location>
    </subcellularLocation>
</comment>
<dbReference type="GO" id="GO:0005524">
    <property type="term" value="F:ATP binding"/>
    <property type="evidence" value="ECO:0007669"/>
    <property type="project" value="UniProtKB-UniRule"/>
</dbReference>
<keyword evidence="2 8" id="KW-0963">Cytoplasm</keyword>
<keyword evidence="3 8" id="KW-0436">Ligase</keyword>
<evidence type="ECO:0000256" key="2">
    <source>
        <dbReference type="ARBA" id="ARBA00022490"/>
    </source>
</evidence>
<gene>
    <name evidence="8" type="primary">tilS</name>
    <name evidence="10" type="ORF">SAMN02745111_00604</name>
</gene>
<sequence>MKLSKFEYNIYNFIRENKLLENTKHIVVGVSGGADSICLISVLKRISEYVSSKSVDDSSFDLMAVHINHNIRGKEAKRDETFVVDFCEKNGIPLIVESLDVVGYSNKNNLSLEEAGRVLRYEAFARAASKWEDRQFVKIAVAHNENDNVETVIFNIIRGSGLKGVSGIPVKRDDIIRPLLSTTRESIEDYLKSRGIDYVVDSTNLQEDYSRNKIRLMVLPYLQNNFNQNVFNAISNLAEIATEANEFIENQVDKAYKKYVSEYEISSQILDEDECVISGVIRKCFEDKSGKLKDITKTHVNIIMNLFGSIVSSSIELPYGIIAKRTYNGVEFATKSENQQINVHKEYPSYQIKKSEEKQVIEGAGFRITVEVKPADVIDEKIIKNKENQYTKYIDYDKIDSDLYVRSRQKGDYIVVNSEGGHKKIKDYFSDMKIPREERDDILLLSSDDKILWVIGYRIGEDIKVTSDTNKILKISYEADKE</sequence>
<evidence type="ECO:0000256" key="6">
    <source>
        <dbReference type="ARBA" id="ARBA00022840"/>
    </source>
</evidence>
<dbReference type="GO" id="GO:0006400">
    <property type="term" value="P:tRNA modification"/>
    <property type="evidence" value="ECO:0007669"/>
    <property type="project" value="UniProtKB-UniRule"/>
</dbReference>
<comment type="catalytic activity">
    <reaction evidence="7 8">
        <text>cytidine(34) in tRNA(Ile2) + L-lysine + ATP = lysidine(34) in tRNA(Ile2) + AMP + diphosphate + H(+)</text>
        <dbReference type="Rhea" id="RHEA:43744"/>
        <dbReference type="Rhea" id="RHEA-COMP:10625"/>
        <dbReference type="Rhea" id="RHEA-COMP:10670"/>
        <dbReference type="ChEBI" id="CHEBI:15378"/>
        <dbReference type="ChEBI" id="CHEBI:30616"/>
        <dbReference type="ChEBI" id="CHEBI:32551"/>
        <dbReference type="ChEBI" id="CHEBI:33019"/>
        <dbReference type="ChEBI" id="CHEBI:82748"/>
        <dbReference type="ChEBI" id="CHEBI:83665"/>
        <dbReference type="ChEBI" id="CHEBI:456215"/>
        <dbReference type="EC" id="6.3.4.19"/>
    </reaction>
</comment>